<dbReference type="CDD" id="cd15912">
    <property type="entry name" value="7tmA_OR6C-like"/>
    <property type="match status" value="1"/>
</dbReference>
<reference evidence="15" key="2">
    <citation type="submission" date="2025-09" db="UniProtKB">
        <authorList>
            <consortium name="Ensembl"/>
        </authorList>
    </citation>
    <scope>IDENTIFICATION</scope>
</reference>
<protein>
    <recommendedName>
        <fullName evidence="13">Olfactory receptor</fullName>
    </recommendedName>
</protein>
<evidence type="ECO:0000256" key="2">
    <source>
        <dbReference type="ARBA" id="ARBA00022475"/>
    </source>
</evidence>
<comment type="similarity">
    <text evidence="12">Belongs to the G-protein coupled receptor 1 family.</text>
</comment>
<dbReference type="PANTHER" id="PTHR26454:SF1">
    <property type="entry name" value="OLFACTORY RECEPTOR"/>
    <property type="match status" value="1"/>
</dbReference>
<dbReference type="InterPro" id="IPR047132">
    <property type="entry name" value="Olfact_rcpt_6C-like"/>
</dbReference>
<evidence type="ECO:0000256" key="7">
    <source>
        <dbReference type="ARBA" id="ARBA00023040"/>
    </source>
</evidence>
<evidence type="ECO:0000256" key="1">
    <source>
        <dbReference type="ARBA" id="ARBA00004651"/>
    </source>
</evidence>
<keyword evidence="6 13" id="KW-1133">Transmembrane helix</keyword>
<evidence type="ECO:0000256" key="10">
    <source>
        <dbReference type="ARBA" id="ARBA00023180"/>
    </source>
</evidence>
<dbReference type="PRINTS" id="PR00245">
    <property type="entry name" value="OLFACTORYR"/>
</dbReference>
<dbReference type="Pfam" id="PF13853">
    <property type="entry name" value="7tm_4"/>
    <property type="match status" value="1"/>
</dbReference>
<dbReference type="InterPro" id="IPR000725">
    <property type="entry name" value="Olfact_rcpt"/>
</dbReference>
<feature type="transmembrane region" description="Helical" evidence="13">
    <location>
        <begin position="274"/>
        <end position="294"/>
    </location>
</feature>
<feature type="transmembrane region" description="Helical" evidence="13">
    <location>
        <begin position="94"/>
        <end position="120"/>
    </location>
</feature>
<evidence type="ECO:0000256" key="5">
    <source>
        <dbReference type="ARBA" id="ARBA00022725"/>
    </source>
</evidence>
<accession>A0A8C0GA88</accession>
<dbReference type="AlphaFoldDB" id="A0A8C0GA88"/>
<evidence type="ECO:0000256" key="8">
    <source>
        <dbReference type="ARBA" id="ARBA00023136"/>
    </source>
</evidence>
<keyword evidence="11 12" id="KW-0807">Transducer</keyword>
<evidence type="ECO:0000256" key="4">
    <source>
        <dbReference type="ARBA" id="ARBA00022692"/>
    </source>
</evidence>
<dbReference type="Gene3D" id="1.20.1070.10">
    <property type="entry name" value="Rhodopsin 7-helix transmembrane proteins"/>
    <property type="match status" value="1"/>
</dbReference>
<dbReference type="PROSITE" id="PS00237">
    <property type="entry name" value="G_PROTEIN_RECEP_F1_1"/>
    <property type="match status" value="1"/>
</dbReference>
<evidence type="ECO:0000313" key="16">
    <source>
        <dbReference type="Proteomes" id="UP000694404"/>
    </source>
</evidence>
<evidence type="ECO:0000313" key="15">
    <source>
        <dbReference type="Ensembl" id="ENSCABP00000004814.1"/>
    </source>
</evidence>
<evidence type="ECO:0000256" key="9">
    <source>
        <dbReference type="ARBA" id="ARBA00023170"/>
    </source>
</evidence>
<dbReference type="OMA" id="CAAQCYF"/>
<evidence type="ECO:0000256" key="11">
    <source>
        <dbReference type="ARBA" id="ARBA00023224"/>
    </source>
</evidence>
<keyword evidence="9 12" id="KW-0675">Receptor</keyword>
<keyword evidence="4 12" id="KW-0812">Transmembrane</keyword>
<reference evidence="15" key="1">
    <citation type="submission" date="2025-08" db="UniProtKB">
        <authorList>
            <consortium name="Ensembl"/>
        </authorList>
    </citation>
    <scope>IDENTIFICATION</scope>
</reference>
<evidence type="ECO:0000256" key="12">
    <source>
        <dbReference type="RuleBase" id="RU000688"/>
    </source>
</evidence>
<dbReference type="InterPro" id="IPR000276">
    <property type="entry name" value="GPCR_Rhodpsn"/>
</dbReference>
<keyword evidence="8 13" id="KW-0472">Membrane</keyword>
<feature type="transmembrane region" description="Helical" evidence="13">
    <location>
        <begin position="60"/>
        <end position="79"/>
    </location>
</feature>
<feature type="transmembrane region" description="Helical" evidence="13">
    <location>
        <begin position="132"/>
        <end position="154"/>
    </location>
</feature>
<keyword evidence="2 13" id="KW-1003">Cell membrane</keyword>
<comment type="subcellular location">
    <subcellularLocation>
        <location evidence="1 13">Cell membrane</location>
        <topology evidence="1 13">Multi-pass membrane protein</topology>
    </subcellularLocation>
</comment>
<dbReference type="SUPFAM" id="SSF81321">
    <property type="entry name" value="Family A G protein-coupled receptor-like"/>
    <property type="match status" value="1"/>
</dbReference>
<keyword evidence="10" id="KW-0325">Glycoprotein</keyword>
<feature type="transmembrane region" description="Helical" evidence="13">
    <location>
        <begin position="27"/>
        <end position="53"/>
    </location>
</feature>
<dbReference type="InterPro" id="IPR017452">
    <property type="entry name" value="GPCR_Rhodpsn_7TM"/>
</dbReference>
<dbReference type="GO" id="GO:0005886">
    <property type="term" value="C:plasma membrane"/>
    <property type="evidence" value="ECO:0007669"/>
    <property type="project" value="UniProtKB-SubCell"/>
</dbReference>
<sequence>CFPQNFKQLISSKFVLLGFSLSQPMELLVFMLLLAIFTLTLMGNMAIITIVYVDLHLHTPMYFFLCNLSLLEMLFVLSITPKMLVNLLSQAKAISFWGCITQCYFSFFLGTADFILIAIMSFDRYVAICHPLHYPVIMSGHVCVFLVMGCWLVGFLSPLCSLILVCQLPFCGPNVINHFFCDYAPLVQLSCIDTHFLLMIEYVLSSLVLLTSLSFTTVSYLYIIATVLQIPSATGRRKAFSTCTSHITVASIFYGSAIFLYTRPSQGRSLDLQKVVAVFNVIVSPLLNPFIYTLRNKKVKEIFKEYLTRKSSVLRASGRIVIRIVAGHLRELGERYRVNPDP</sequence>
<dbReference type="PANTHER" id="PTHR26454">
    <property type="entry name" value="OLFACTORY RECEPTOR"/>
    <property type="match status" value="1"/>
</dbReference>
<keyword evidence="3 13" id="KW-0716">Sensory transduction</keyword>
<feature type="transmembrane region" description="Helical" evidence="13">
    <location>
        <begin position="202"/>
        <end position="228"/>
    </location>
</feature>
<dbReference type="PROSITE" id="PS50262">
    <property type="entry name" value="G_PROTEIN_RECEP_F1_2"/>
    <property type="match status" value="1"/>
</dbReference>
<feature type="transmembrane region" description="Helical" evidence="13">
    <location>
        <begin position="240"/>
        <end position="262"/>
    </location>
</feature>
<dbReference type="GO" id="GO:0004930">
    <property type="term" value="F:G protein-coupled receptor activity"/>
    <property type="evidence" value="ECO:0007669"/>
    <property type="project" value="UniProtKB-KW"/>
</dbReference>
<organism evidence="15 16">
    <name type="scientific">Chelonoidis abingdonii</name>
    <name type="common">Abingdon island giant tortoise</name>
    <name type="synonym">Testudo abingdonii</name>
    <dbReference type="NCBI Taxonomy" id="106734"/>
    <lineage>
        <taxon>Eukaryota</taxon>
        <taxon>Metazoa</taxon>
        <taxon>Chordata</taxon>
        <taxon>Craniata</taxon>
        <taxon>Vertebrata</taxon>
        <taxon>Euteleostomi</taxon>
        <taxon>Archelosauria</taxon>
        <taxon>Testudinata</taxon>
        <taxon>Testudines</taxon>
        <taxon>Cryptodira</taxon>
        <taxon>Durocryptodira</taxon>
        <taxon>Testudinoidea</taxon>
        <taxon>Testudinidae</taxon>
        <taxon>Chelonoidis</taxon>
    </lineage>
</organism>
<evidence type="ECO:0000259" key="14">
    <source>
        <dbReference type="PROSITE" id="PS50262"/>
    </source>
</evidence>
<keyword evidence="7 12" id="KW-0297">G-protein coupled receptor</keyword>
<dbReference type="Proteomes" id="UP000694404">
    <property type="component" value="Unplaced"/>
</dbReference>
<evidence type="ECO:0000256" key="3">
    <source>
        <dbReference type="ARBA" id="ARBA00022606"/>
    </source>
</evidence>
<dbReference type="FunFam" id="1.20.1070.10:FF:000010">
    <property type="entry name" value="Olfactory receptor"/>
    <property type="match status" value="1"/>
</dbReference>
<name>A0A8C0GA88_CHEAB</name>
<feature type="domain" description="G-protein coupled receptors family 1 profile" evidence="14">
    <location>
        <begin position="43"/>
        <end position="292"/>
    </location>
</feature>
<dbReference type="GO" id="GO:0004984">
    <property type="term" value="F:olfactory receptor activity"/>
    <property type="evidence" value="ECO:0007669"/>
    <property type="project" value="InterPro"/>
</dbReference>
<dbReference type="Ensembl" id="ENSCABT00000005235.1">
    <property type="protein sequence ID" value="ENSCABP00000004814.1"/>
    <property type="gene ID" value="ENSCABG00000003635.1"/>
</dbReference>
<evidence type="ECO:0000256" key="6">
    <source>
        <dbReference type="ARBA" id="ARBA00022989"/>
    </source>
</evidence>
<dbReference type="PRINTS" id="PR00237">
    <property type="entry name" value="GPCRRHODOPSN"/>
</dbReference>
<keyword evidence="5 13" id="KW-0552">Olfaction</keyword>
<proteinExistence type="inferred from homology"/>
<keyword evidence="16" id="KW-1185">Reference proteome</keyword>
<evidence type="ECO:0000256" key="13">
    <source>
        <dbReference type="RuleBase" id="RU363047"/>
    </source>
</evidence>
<dbReference type="GeneTree" id="ENSGT01090000260086"/>